<feature type="compositionally biased region" description="Basic and acidic residues" evidence="1">
    <location>
        <begin position="250"/>
        <end position="261"/>
    </location>
</feature>
<feature type="region of interest" description="Disordered" evidence="1">
    <location>
        <begin position="201"/>
        <end position="261"/>
    </location>
</feature>
<reference evidence="2 3" key="2">
    <citation type="submission" date="2020-07" db="EMBL/GenBank/DDBJ databases">
        <title>Genome assembly of wild tea tree DASZ reveals pedigree and selection history of tea varieties.</title>
        <authorList>
            <person name="Zhang W."/>
        </authorList>
    </citation>
    <scope>NUCLEOTIDE SEQUENCE [LARGE SCALE GENOMIC DNA]</scope>
    <source>
        <strain evidence="3">cv. G240</strain>
        <tissue evidence="2">Leaf</tissue>
    </source>
</reference>
<evidence type="ECO:0000256" key="1">
    <source>
        <dbReference type="SAM" id="MobiDB-lite"/>
    </source>
</evidence>
<name>A0A7J7H6Y6_CAMSI</name>
<accession>A0A7J7H6Y6</accession>
<dbReference type="Proteomes" id="UP000593564">
    <property type="component" value="Unassembled WGS sequence"/>
</dbReference>
<evidence type="ECO:0000313" key="2">
    <source>
        <dbReference type="EMBL" id="KAF5948639.1"/>
    </source>
</evidence>
<organism evidence="2 3">
    <name type="scientific">Camellia sinensis</name>
    <name type="common">Tea plant</name>
    <name type="synonym">Thea sinensis</name>
    <dbReference type="NCBI Taxonomy" id="4442"/>
    <lineage>
        <taxon>Eukaryota</taxon>
        <taxon>Viridiplantae</taxon>
        <taxon>Streptophyta</taxon>
        <taxon>Embryophyta</taxon>
        <taxon>Tracheophyta</taxon>
        <taxon>Spermatophyta</taxon>
        <taxon>Magnoliopsida</taxon>
        <taxon>eudicotyledons</taxon>
        <taxon>Gunneridae</taxon>
        <taxon>Pentapetalae</taxon>
        <taxon>asterids</taxon>
        <taxon>Ericales</taxon>
        <taxon>Theaceae</taxon>
        <taxon>Camellia</taxon>
    </lineage>
</organism>
<reference evidence="3" key="1">
    <citation type="journal article" date="2020" name="Nat. Commun.">
        <title>Genome assembly of wild tea tree DASZ reveals pedigree and selection history of tea varieties.</title>
        <authorList>
            <person name="Zhang W."/>
            <person name="Zhang Y."/>
            <person name="Qiu H."/>
            <person name="Guo Y."/>
            <person name="Wan H."/>
            <person name="Zhang X."/>
            <person name="Scossa F."/>
            <person name="Alseekh S."/>
            <person name="Zhang Q."/>
            <person name="Wang P."/>
            <person name="Xu L."/>
            <person name="Schmidt M.H."/>
            <person name="Jia X."/>
            <person name="Li D."/>
            <person name="Zhu A."/>
            <person name="Guo F."/>
            <person name="Chen W."/>
            <person name="Ni D."/>
            <person name="Usadel B."/>
            <person name="Fernie A.R."/>
            <person name="Wen W."/>
        </authorList>
    </citation>
    <scope>NUCLEOTIDE SEQUENCE [LARGE SCALE GENOMIC DNA]</scope>
    <source>
        <strain evidence="3">cv. G240</strain>
    </source>
</reference>
<gene>
    <name evidence="2" type="ORF">HYC85_014596</name>
</gene>
<proteinExistence type="predicted"/>
<keyword evidence="3" id="KW-1185">Reference proteome</keyword>
<dbReference type="AlphaFoldDB" id="A0A7J7H6Y6"/>
<protein>
    <submittedName>
        <fullName evidence="2">Uncharacterized protein</fullName>
    </submittedName>
</protein>
<sequence length="261" mass="29489">MDDLVIEDDEDDEDMEMFMSSQNRISDITRLGGSLNCQNDPNRYRLAVMARSLESYDSRSRSMRPSHRSCELHEGNWYCSQCTCRNYGDLVDDKEALKSPDHEACLKDHTYREVASDTWFYGKNCQEVYSGLQSRVGIMLKSFEVEKVGPSLVGNGLRVLASNPQKIMRGRTEYYHIDGTYWNNSGHVSWLSVDNPNETGACSKGGPIDDLTRQLDGSPSPKEVVAQTETGHTDSEGNNMQVDKVDDEDATMREHFSKLSC</sequence>
<evidence type="ECO:0000313" key="3">
    <source>
        <dbReference type="Proteomes" id="UP000593564"/>
    </source>
</evidence>
<comment type="caution">
    <text evidence="2">The sequence shown here is derived from an EMBL/GenBank/DDBJ whole genome shotgun (WGS) entry which is preliminary data.</text>
</comment>
<dbReference type="EMBL" id="JACBKZ010000006">
    <property type="protein sequence ID" value="KAF5948639.1"/>
    <property type="molecule type" value="Genomic_DNA"/>
</dbReference>